<dbReference type="Gene3D" id="1.10.510.10">
    <property type="entry name" value="Transferase(Phosphotransferase) domain 1"/>
    <property type="match status" value="1"/>
</dbReference>
<dbReference type="EMBL" id="JALKII010000007">
    <property type="protein sequence ID" value="MCK0538191.1"/>
    <property type="molecule type" value="Genomic_DNA"/>
</dbReference>
<dbReference type="RefSeq" id="WP_246952581.1">
    <property type="nucleotide sequence ID" value="NZ_JALKII010000007.1"/>
</dbReference>
<dbReference type="Pfam" id="PF03109">
    <property type="entry name" value="ABC1"/>
    <property type="match status" value="1"/>
</dbReference>
<dbReference type="CDD" id="cd05121">
    <property type="entry name" value="ABC1_ADCK3-like"/>
    <property type="match status" value="1"/>
</dbReference>
<dbReference type="PANTHER" id="PTHR10566">
    <property type="entry name" value="CHAPERONE-ACTIVITY OF BC1 COMPLEX CABC1 -RELATED"/>
    <property type="match status" value="1"/>
</dbReference>
<dbReference type="Proteomes" id="UP001165524">
    <property type="component" value="Unassembled WGS sequence"/>
</dbReference>
<protein>
    <submittedName>
        <fullName evidence="3">AarF/ABC1/UbiB kinase family protein</fullName>
    </submittedName>
</protein>
<evidence type="ECO:0000256" key="1">
    <source>
        <dbReference type="ARBA" id="ARBA00009670"/>
    </source>
</evidence>
<dbReference type="PANTHER" id="PTHR10566:SF113">
    <property type="entry name" value="PROTEIN ACTIVITY OF BC1 COMPLEX KINASE 7, CHLOROPLASTIC"/>
    <property type="match status" value="1"/>
</dbReference>
<dbReference type="PROSITE" id="PS50011">
    <property type="entry name" value="PROTEIN_KINASE_DOM"/>
    <property type="match status" value="1"/>
</dbReference>
<dbReference type="GO" id="GO:0016301">
    <property type="term" value="F:kinase activity"/>
    <property type="evidence" value="ECO:0007669"/>
    <property type="project" value="UniProtKB-KW"/>
</dbReference>
<gene>
    <name evidence="3" type="ORF">MU846_10765</name>
</gene>
<feature type="domain" description="Protein kinase" evidence="2">
    <location>
        <begin position="126"/>
        <end position="418"/>
    </location>
</feature>
<evidence type="ECO:0000313" key="4">
    <source>
        <dbReference type="Proteomes" id="UP001165524"/>
    </source>
</evidence>
<evidence type="ECO:0000259" key="2">
    <source>
        <dbReference type="PROSITE" id="PS50011"/>
    </source>
</evidence>
<organism evidence="3 4">
    <name type="scientific">Alcanivorax quisquiliarum</name>
    <dbReference type="NCBI Taxonomy" id="2933565"/>
    <lineage>
        <taxon>Bacteria</taxon>
        <taxon>Pseudomonadati</taxon>
        <taxon>Pseudomonadota</taxon>
        <taxon>Gammaproteobacteria</taxon>
        <taxon>Oceanospirillales</taxon>
        <taxon>Alcanivoracaceae</taxon>
        <taxon>Alcanivorax</taxon>
    </lineage>
</organism>
<comment type="caution">
    <text evidence="3">The sequence shown here is derived from an EMBL/GenBank/DDBJ whole genome shotgun (WGS) entry which is preliminary data.</text>
</comment>
<evidence type="ECO:0000313" key="3">
    <source>
        <dbReference type="EMBL" id="MCK0538191.1"/>
    </source>
</evidence>
<accession>A0ABT0E8M5</accession>
<keyword evidence="3" id="KW-0418">Kinase</keyword>
<proteinExistence type="inferred from homology"/>
<dbReference type="InterPro" id="IPR000719">
    <property type="entry name" value="Prot_kinase_dom"/>
</dbReference>
<name>A0ABT0E8M5_9GAMM</name>
<dbReference type="InterPro" id="IPR004147">
    <property type="entry name" value="ABC1_dom"/>
</dbReference>
<dbReference type="InterPro" id="IPR011009">
    <property type="entry name" value="Kinase-like_dom_sf"/>
</dbReference>
<dbReference type="InterPro" id="IPR050154">
    <property type="entry name" value="UbiB_kinase"/>
</dbReference>
<comment type="similarity">
    <text evidence="1">Belongs to the protein kinase superfamily. ADCK protein kinase family.</text>
</comment>
<sequence length="418" mass="46411">MTAPTVPSTPRLLWRARGRYARVLVACRHIQQALWQHRDLLRSKDEQQRLPLHADIAQALAALCRHNGGAWIKFAQFLSCRPDLLPPAYIEAFAALREDAPAAHFDDVQPWLEELLGKQWASHFSAFNIIPVASASIAQVHRARLKDGTEVAVKLQLPRVQAEFTQDAAALRMIARLLAPLFREIDLRQIAEQLIRTTERELDFTEELHHLTAFAALPHAAGIRVPKAFPALCSQRLLVTEWIPGDSLSHVLAHSPRRAATLLTRLQESTLQQVLEFGLFHADPHPGNFIATPDDELAILDFGAVEQLSASERGHYTALLQRLLGHSSGPLLPLFEAAGFHGLEEAHLAQLSDALVRAHTTDSTLVGSLRALLDEFRRLNLVIPDPFVAMVRVLIVIGGLTTRHQIPFQWPAGLAGQS</sequence>
<reference evidence="3" key="1">
    <citation type="submission" date="2022-04" db="EMBL/GenBank/DDBJ databases">
        <title>Alcanivorax sp. CY1518 draft genome sequence.</title>
        <authorList>
            <person name="Zhao G."/>
            <person name="An M."/>
        </authorList>
    </citation>
    <scope>NUCLEOTIDE SEQUENCE</scope>
    <source>
        <strain evidence="3">CY1518</strain>
    </source>
</reference>
<keyword evidence="4" id="KW-1185">Reference proteome</keyword>
<dbReference type="SUPFAM" id="SSF56112">
    <property type="entry name" value="Protein kinase-like (PK-like)"/>
    <property type="match status" value="1"/>
</dbReference>
<keyword evidence="3" id="KW-0808">Transferase</keyword>